<dbReference type="SUPFAM" id="SSF57821">
    <property type="entry name" value="Hypothetical protein MTH1184"/>
    <property type="match status" value="1"/>
</dbReference>
<proteinExistence type="predicted"/>
<dbReference type="Gene3D" id="3.90.820.10">
    <property type="entry name" value="Structural Genomics, Unknown Function 30-nov-00 1gh9 Mol_id"/>
    <property type="match status" value="1"/>
</dbReference>
<dbReference type="Proteomes" id="UP001208689">
    <property type="component" value="Chromosome"/>
</dbReference>
<evidence type="ECO:0000313" key="3">
    <source>
        <dbReference type="Proteomes" id="UP001208689"/>
    </source>
</evidence>
<dbReference type="InterPro" id="IPR036304">
    <property type="entry name" value="MTH1184"/>
</dbReference>
<name>A0ABY6HW19_9ARCH</name>
<dbReference type="EMBL" id="CP104013">
    <property type="protein sequence ID" value="UYP47709.1"/>
    <property type="molecule type" value="Genomic_DNA"/>
</dbReference>
<dbReference type="Pfam" id="PF09082">
    <property type="entry name" value="DUF1922"/>
    <property type="match status" value="1"/>
</dbReference>
<organism evidence="2 3">
    <name type="scientific">Candidatus Lokiarchaeum ossiferum</name>
    <dbReference type="NCBI Taxonomy" id="2951803"/>
    <lineage>
        <taxon>Archaea</taxon>
        <taxon>Promethearchaeati</taxon>
        <taxon>Promethearchaeota</taxon>
        <taxon>Promethearchaeia</taxon>
        <taxon>Promethearchaeales</taxon>
        <taxon>Promethearchaeaceae</taxon>
        <taxon>Candidatus Lokiarchaeum</taxon>
    </lineage>
</organism>
<feature type="domain" description="DUF1922" evidence="1">
    <location>
        <begin position="10"/>
        <end position="65"/>
    </location>
</feature>
<reference evidence="2" key="1">
    <citation type="submission" date="2022-09" db="EMBL/GenBank/DDBJ databases">
        <title>Actin cytoskeleton and complex cell architecture in an #Asgard archaeon.</title>
        <authorList>
            <person name="Ponce Toledo R.I."/>
            <person name="Schleper C."/>
            <person name="Rodrigues Oliveira T."/>
            <person name="Wollweber F."/>
            <person name="Xu J."/>
            <person name="Rittmann S."/>
            <person name="Klingl A."/>
            <person name="Pilhofer M."/>
        </authorList>
    </citation>
    <scope>NUCLEOTIDE SEQUENCE</scope>
    <source>
        <strain evidence="2">B-35</strain>
    </source>
</reference>
<gene>
    <name evidence="2" type="ORF">NEF87_003994</name>
</gene>
<sequence length="186" mass="21276">MNYRRNCKIYLIVKCTKCGTVQYVSQYQKSRKCPRCGTHLKVQTLKVFAKAESVKEASDLVRSMKTPSEIGQRLARLKSETSSNMTNKYNLLGNLITELIAVFPNAIPFQMLISKGAELGLEDDFILKTIDHLNHQGLVLKNQDNTNFQSHLILKFPNIPFTEGKLHVARPLPNAQFRKKKWKPTK</sequence>
<keyword evidence="3" id="KW-1185">Reference proteome</keyword>
<evidence type="ECO:0000313" key="2">
    <source>
        <dbReference type="EMBL" id="UYP47709.1"/>
    </source>
</evidence>
<evidence type="ECO:0000259" key="1">
    <source>
        <dbReference type="Pfam" id="PF09082"/>
    </source>
</evidence>
<dbReference type="InterPro" id="IPR015166">
    <property type="entry name" value="DUF1922"/>
</dbReference>
<accession>A0ABY6HW19</accession>
<protein>
    <recommendedName>
        <fullName evidence="1">DUF1922 domain-containing protein</fullName>
    </recommendedName>
</protein>